<name>A0AA36IBF7_9DINO</name>
<evidence type="ECO:0000313" key="1">
    <source>
        <dbReference type="EMBL" id="CAJ1384515.1"/>
    </source>
</evidence>
<proteinExistence type="predicted"/>
<dbReference type="AlphaFoldDB" id="A0AA36IBF7"/>
<comment type="caution">
    <text evidence="1">The sequence shown here is derived from an EMBL/GenBank/DDBJ whole genome shotgun (WGS) entry which is preliminary data.</text>
</comment>
<accession>A0AA36IBF7</accession>
<dbReference type="Proteomes" id="UP001178507">
    <property type="component" value="Unassembled WGS sequence"/>
</dbReference>
<reference evidence="1" key="1">
    <citation type="submission" date="2023-08" db="EMBL/GenBank/DDBJ databases">
        <authorList>
            <person name="Chen Y."/>
            <person name="Shah S."/>
            <person name="Dougan E. K."/>
            <person name="Thang M."/>
            <person name="Chan C."/>
        </authorList>
    </citation>
    <scope>NUCLEOTIDE SEQUENCE</scope>
</reference>
<dbReference type="EMBL" id="CAUJNA010001117">
    <property type="protein sequence ID" value="CAJ1384515.1"/>
    <property type="molecule type" value="Genomic_DNA"/>
</dbReference>
<sequence length="118" mass="13477">MTPAERVVRQGVTYQAYTRPKEWTVEEAFISSSCLVSRRSASWQPGDLRMCFSKASLTRMSVLAAVRKTGDRFSLIVSRDQLRAKTELRSHQTQGYRMVKDEIMSLEELLEAEKASNT</sequence>
<evidence type="ECO:0000313" key="2">
    <source>
        <dbReference type="Proteomes" id="UP001178507"/>
    </source>
</evidence>
<feature type="non-terminal residue" evidence="1">
    <location>
        <position position="118"/>
    </location>
</feature>
<organism evidence="1 2">
    <name type="scientific">Effrenium voratum</name>
    <dbReference type="NCBI Taxonomy" id="2562239"/>
    <lineage>
        <taxon>Eukaryota</taxon>
        <taxon>Sar</taxon>
        <taxon>Alveolata</taxon>
        <taxon>Dinophyceae</taxon>
        <taxon>Suessiales</taxon>
        <taxon>Symbiodiniaceae</taxon>
        <taxon>Effrenium</taxon>
    </lineage>
</organism>
<gene>
    <name evidence="1" type="ORF">EVOR1521_LOCUS11379</name>
</gene>
<protein>
    <submittedName>
        <fullName evidence="1">Uncharacterized protein</fullName>
    </submittedName>
</protein>
<keyword evidence="2" id="KW-1185">Reference proteome</keyword>